<name>A0AAV3NYW8_LITER</name>
<dbReference type="InterPro" id="IPR045279">
    <property type="entry name" value="ARR-like"/>
</dbReference>
<comment type="caution">
    <text evidence="4">Lacks conserved residue(s) required for the propagation of feature annotation.</text>
</comment>
<keyword evidence="1" id="KW-0902">Two-component regulatory system</keyword>
<dbReference type="Pfam" id="PF00072">
    <property type="entry name" value="Response_reg"/>
    <property type="match status" value="1"/>
</dbReference>
<dbReference type="EMBL" id="BAABME010016035">
    <property type="protein sequence ID" value="GAA0144148.1"/>
    <property type="molecule type" value="Genomic_DNA"/>
</dbReference>
<dbReference type="AlphaFoldDB" id="A0AAV3NYW8"/>
<evidence type="ECO:0000313" key="7">
    <source>
        <dbReference type="Proteomes" id="UP001454036"/>
    </source>
</evidence>
<dbReference type="InterPro" id="IPR001789">
    <property type="entry name" value="Sig_transdc_resp-reg_receiver"/>
</dbReference>
<dbReference type="PROSITE" id="PS50110">
    <property type="entry name" value="RESPONSE_REGULATORY"/>
    <property type="match status" value="1"/>
</dbReference>
<keyword evidence="7" id="KW-1185">Reference proteome</keyword>
<organism evidence="6 7">
    <name type="scientific">Lithospermum erythrorhizon</name>
    <name type="common">Purple gromwell</name>
    <name type="synonym">Lithospermum officinale var. erythrorhizon</name>
    <dbReference type="NCBI Taxonomy" id="34254"/>
    <lineage>
        <taxon>Eukaryota</taxon>
        <taxon>Viridiplantae</taxon>
        <taxon>Streptophyta</taxon>
        <taxon>Embryophyta</taxon>
        <taxon>Tracheophyta</taxon>
        <taxon>Spermatophyta</taxon>
        <taxon>Magnoliopsida</taxon>
        <taxon>eudicotyledons</taxon>
        <taxon>Gunneridae</taxon>
        <taxon>Pentapetalae</taxon>
        <taxon>asterids</taxon>
        <taxon>lamiids</taxon>
        <taxon>Boraginales</taxon>
        <taxon>Boraginaceae</taxon>
        <taxon>Boraginoideae</taxon>
        <taxon>Lithospermeae</taxon>
        <taxon>Lithospermum</taxon>
    </lineage>
</organism>
<dbReference type="InterPro" id="IPR011006">
    <property type="entry name" value="CheY-like_superfamily"/>
</dbReference>
<keyword evidence="2" id="KW-0805">Transcription regulation</keyword>
<dbReference type="SMART" id="SM00448">
    <property type="entry name" value="REC"/>
    <property type="match status" value="1"/>
</dbReference>
<proteinExistence type="predicted"/>
<evidence type="ECO:0000256" key="4">
    <source>
        <dbReference type="PROSITE-ProRule" id="PRU00169"/>
    </source>
</evidence>
<evidence type="ECO:0000259" key="5">
    <source>
        <dbReference type="PROSITE" id="PS50110"/>
    </source>
</evidence>
<dbReference type="SUPFAM" id="SSF52172">
    <property type="entry name" value="CheY-like"/>
    <property type="match status" value="1"/>
</dbReference>
<reference evidence="6 7" key="1">
    <citation type="submission" date="2024-01" db="EMBL/GenBank/DDBJ databases">
        <title>The complete chloroplast genome sequence of Lithospermum erythrorhizon: insights into the phylogenetic relationship among Boraginaceae species and the maternal lineages of purple gromwells.</title>
        <authorList>
            <person name="Okada T."/>
            <person name="Watanabe K."/>
        </authorList>
    </citation>
    <scope>NUCLEOTIDE SEQUENCE [LARGE SCALE GENOMIC DNA]</scope>
</reference>
<accession>A0AAV3NYW8</accession>
<protein>
    <submittedName>
        <fullName evidence="6">Winged helix/forkhead transcription factor</fullName>
    </submittedName>
</protein>
<dbReference type="GO" id="GO:0000160">
    <property type="term" value="P:phosphorelay signal transduction system"/>
    <property type="evidence" value="ECO:0007669"/>
    <property type="project" value="UniProtKB-KW"/>
</dbReference>
<dbReference type="PANTHER" id="PTHR43874">
    <property type="entry name" value="TWO-COMPONENT RESPONSE REGULATOR"/>
    <property type="match status" value="1"/>
</dbReference>
<dbReference type="Gene3D" id="3.40.50.2300">
    <property type="match status" value="1"/>
</dbReference>
<comment type="caution">
    <text evidence="6">The sequence shown here is derived from an EMBL/GenBank/DDBJ whole genome shotgun (WGS) entry which is preliminary data.</text>
</comment>
<dbReference type="Proteomes" id="UP001454036">
    <property type="component" value="Unassembled WGS sequence"/>
</dbReference>
<gene>
    <name evidence="6" type="ORF">LIER_35879</name>
</gene>
<evidence type="ECO:0000256" key="3">
    <source>
        <dbReference type="ARBA" id="ARBA00023163"/>
    </source>
</evidence>
<dbReference type="PANTHER" id="PTHR43874:SF192">
    <property type="entry name" value="TWO-COMPONENT RESPONSE REGULATOR-LIKE APRR1"/>
    <property type="match status" value="1"/>
</dbReference>
<evidence type="ECO:0000256" key="1">
    <source>
        <dbReference type="ARBA" id="ARBA00023012"/>
    </source>
</evidence>
<keyword evidence="3" id="KW-0804">Transcription</keyword>
<feature type="domain" description="Response regulatory" evidence="5">
    <location>
        <begin position="11"/>
        <end position="130"/>
    </location>
</feature>
<evidence type="ECO:0000256" key="2">
    <source>
        <dbReference type="ARBA" id="ARBA00023015"/>
    </source>
</evidence>
<dbReference type="GO" id="GO:0009736">
    <property type="term" value="P:cytokinin-activated signaling pathway"/>
    <property type="evidence" value="ECO:0007669"/>
    <property type="project" value="InterPro"/>
</dbReference>
<sequence length="143" mass="16128">MNGPIDRSKVRVLLMDTNIETCQEILAVLCNCSYQVIPVWQAPEVHEVLMNFSGTEIDIILAEAGLLMANNAQIMTFIMHTKVLRNIPVIMLSRQEDISMVMKGLKLGAADYLMKPIHFSELSNIWKHTVERCIISSKNLATL</sequence>
<evidence type="ECO:0000313" key="6">
    <source>
        <dbReference type="EMBL" id="GAA0144148.1"/>
    </source>
</evidence>